<dbReference type="CDD" id="cd16936">
    <property type="entry name" value="HATPase_RsbW-like"/>
    <property type="match status" value="1"/>
</dbReference>
<dbReference type="Pfam" id="PF07228">
    <property type="entry name" value="SpoIIE"/>
    <property type="match status" value="1"/>
</dbReference>
<sequence length="813" mass="87220">MANLSERGAAREVAVILLDRAGVVRRFSSTAAELLGYTAAEVCGRPIAALLEDPSELSRVVAENGRPFTGRGPIRFRHSSGGPVELTVAAKPLDGSSEVVLVVTPAPEPGVWEQSAAFLHALLAQEQMGIVLFDTGLKVVRTNGTPGMYGWPRLHVGDHLADVISADDANEAEARLRQVLATGVAQVAGEQRMRARDASKRERSFSVSAFRLEDGRGRATGVAALFSDNTEQWRARRRTEVSHEASARIGGSLDVTRTAQDIASVLVPALADMAMVEIADPVLEGDEMPKGVLPGGQWSLRRVAVASAVGPWPAELIPVGGVIPELPDDPQVRQGALHGDTVLNTTRREMADLFKDPEVIRSMMPAKGHSVIVAPLFARDHLLGFVVVWRTEWPEPFEQEDEDLLFDIAARAALSLDNARRYTREHRAAVALQQRLLPRAVTRTTAAESAGCYIPAGGGADISGDWFDVIPLPSLRVAFVVGDVTGHGLHAAATMGRLRTAIHTLADLEFAPGELLSHLDDLVQQLADETDPRLKDSIGATCLYALYDPVSGTCSLAAAGHPPPAVISPDGTGHLITVSPGPPLGVGGMPFEVTTVDLEPGSTLALYTDGVVRARSDDTDRGIRELLNRLSSLCRHDETLKDIGNAVMGEHTETPSRDDMALLLARPQRVPASDIADWTFPDDPAAVADARRAVARQLAAWELDHMAFATELIVSELVTNAIRYAGGTVGLRLFHDDATLVCEVTDGSNTQPRLRRARVGDEGGRGLFLVAQLSKRWGSRYHQTGKTIWAEESTTALAAQDTAYAAVWDSATL</sequence>
<dbReference type="NCBIfam" id="TIGR00229">
    <property type="entry name" value="sensory_box"/>
    <property type="match status" value="1"/>
</dbReference>
<keyword evidence="9" id="KW-0460">Magnesium</keyword>
<evidence type="ECO:0000256" key="13">
    <source>
        <dbReference type="ARBA" id="ARBA00056274"/>
    </source>
</evidence>
<evidence type="ECO:0000256" key="2">
    <source>
        <dbReference type="ARBA" id="ARBA00022553"/>
    </source>
</evidence>
<dbReference type="FunFam" id="3.60.40.10:FF:000005">
    <property type="entry name" value="Serine/threonine protein phosphatase"/>
    <property type="match status" value="1"/>
</dbReference>
<organism evidence="17 18">
    <name type="scientific">Streptomyces liliifuscus</name>
    <dbReference type="NCBI Taxonomy" id="2797636"/>
    <lineage>
        <taxon>Bacteria</taxon>
        <taxon>Bacillati</taxon>
        <taxon>Actinomycetota</taxon>
        <taxon>Actinomycetes</taxon>
        <taxon>Kitasatosporales</taxon>
        <taxon>Streptomycetaceae</taxon>
        <taxon>Streptomyces</taxon>
    </lineage>
</organism>
<dbReference type="Gene3D" id="3.60.40.10">
    <property type="entry name" value="PPM-type phosphatase domain"/>
    <property type="match status" value="1"/>
</dbReference>
<evidence type="ECO:0000256" key="4">
    <source>
        <dbReference type="ARBA" id="ARBA00022723"/>
    </source>
</evidence>
<dbReference type="InterPro" id="IPR036890">
    <property type="entry name" value="HATPase_C_sf"/>
</dbReference>
<evidence type="ECO:0000313" key="17">
    <source>
        <dbReference type="EMBL" id="QQM38371.1"/>
    </source>
</evidence>
<dbReference type="InterPro" id="IPR003018">
    <property type="entry name" value="GAF"/>
</dbReference>
<dbReference type="PANTHER" id="PTHR43156:SF2">
    <property type="entry name" value="STAGE II SPORULATION PROTEIN E"/>
    <property type="match status" value="1"/>
</dbReference>
<dbReference type="Pfam" id="PF00989">
    <property type="entry name" value="PAS"/>
    <property type="match status" value="1"/>
</dbReference>
<feature type="domain" description="PAS" evidence="16">
    <location>
        <begin position="1"/>
        <end position="60"/>
    </location>
</feature>
<evidence type="ECO:0000256" key="1">
    <source>
        <dbReference type="ARBA" id="ARBA00013081"/>
    </source>
</evidence>
<dbReference type="SUPFAM" id="SSF55785">
    <property type="entry name" value="PYP-like sensor domain (PAS domain)"/>
    <property type="match status" value="2"/>
</dbReference>
<keyword evidence="2" id="KW-0597">Phosphoprotein</keyword>
<gene>
    <name evidence="17" type="ORF">JEQ17_02015</name>
</gene>
<dbReference type="PANTHER" id="PTHR43156">
    <property type="entry name" value="STAGE II SPORULATION PROTEIN E-RELATED"/>
    <property type="match status" value="1"/>
</dbReference>
<evidence type="ECO:0000256" key="5">
    <source>
        <dbReference type="ARBA" id="ARBA00022741"/>
    </source>
</evidence>
<dbReference type="Pfam" id="PF13581">
    <property type="entry name" value="HATPase_c_2"/>
    <property type="match status" value="1"/>
</dbReference>
<dbReference type="Gene3D" id="3.30.450.20">
    <property type="entry name" value="PAS domain"/>
    <property type="match status" value="2"/>
</dbReference>
<dbReference type="PROSITE" id="PS50112">
    <property type="entry name" value="PAS"/>
    <property type="match status" value="1"/>
</dbReference>
<dbReference type="EMBL" id="CP066831">
    <property type="protein sequence ID" value="QQM38371.1"/>
    <property type="molecule type" value="Genomic_DNA"/>
</dbReference>
<evidence type="ECO:0000256" key="10">
    <source>
        <dbReference type="ARBA" id="ARBA00022912"/>
    </source>
</evidence>
<evidence type="ECO:0000259" key="16">
    <source>
        <dbReference type="PROSITE" id="PS50112"/>
    </source>
</evidence>
<evidence type="ECO:0000256" key="14">
    <source>
        <dbReference type="ARBA" id="ARBA00075117"/>
    </source>
</evidence>
<dbReference type="GO" id="GO:0016301">
    <property type="term" value="F:kinase activity"/>
    <property type="evidence" value="ECO:0007669"/>
    <property type="project" value="UniProtKB-KW"/>
</dbReference>
<evidence type="ECO:0000256" key="12">
    <source>
        <dbReference type="ARBA" id="ARBA00047761"/>
    </source>
</evidence>
<dbReference type="Pfam" id="PF08448">
    <property type="entry name" value="PAS_4"/>
    <property type="match status" value="1"/>
</dbReference>
<dbReference type="InterPro" id="IPR013767">
    <property type="entry name" value="PAS_fold"/>
</dbReference>
<evidence type="ECO:0000313" key="18">
    <source>
        <dbReference type="Proteomes" id="UP000595636"/>
    </source>
</evidence>
<dbReference type="InterPro" id="IPR052016">
    <property type="entry name" value="Bact_Sigma-Reg"/>
</dbReference>
<dbReference type="SUPFAM" id="SSF55874">
    <property type="entry name" value="ATPase domain of HSP90 chaperone/DNA topoisomerase II/histidine kinase"/>
    <property type="match status" value="1"/>
</dbReference>
<keyword evidence="7" id="KW-0378">Hydrolase</keyword>
<comment type="function">
    <text evidence="13">Primarily acts as an independent SigF regulator that is sensitive to the osmosensory signal, mediating the cross talk of PknD with the SigF regulon. Possesses both phosphatase and kinase activities. The kinase domain functions as a classic anti-sigma factor-like kinase to phosphorylate the anti-anti-sigma factor domain at the canonical regulatory site, and the phosphatase domain antagonizes this activity.</text>
</comment>
<name>A0A7T7HZP8_9ACTN</name>
<dbReference type="InterPro" id="IPR000014">
    <property type="entry name" value="PAS"/>
</dbReference>
<dbReference type="RefSeq" id="WP_200393540.1">
    <property type="nucleotide sequence ID" value="NZ_CP066831.1"/>
</dbReference>
<dbReference type="Gene3D" id="3.30.565.10">
    <property type="entry name" value="Histidine kinase-like ATPase, C-terminal domain"/>
    <property type="match status" value="1"/>
</dbReference>
<evidence type="ECO:0000256" key="8">
    <source>
        <dbReference type="ARBA" id="ARBA00022840"/>
    </source>
</evidence>
<dbReference type="InterPro" id="IPR013656">
    <property type="entry name" value="PAS_4"/>
</dbReference>
<evidence type="ECO:0000256" key="11">
    <source>
        <dbReference type="ARBA" id="ARBA00023211"/>
    </source>
</evidence>
<dbReference type="GO" id="GO:0006355">
    <property type="term" value="P:regulation of DNA-templated transcription"/>
    <property type="evidence" value="ECO:0007669"/>
    <property type="project" value="InterPro"/>
</dbReference>
<dbReference type="FunFam" id="3.30.565.10:FF:000028">
    <property type="entry name" value="PAS sensor protein"/>
    <property type="match status" value="1"/>
</dbReference>
<evidence type="ECO:0000256" key="6">
    <source>
        <dbReference type="ARBA" id="ARBA00022777"/>
    </source>
</evidence>
<keyword evidence="3" id="KW-0808">Transferase</keyword>
<dbReference type="InterPro" id="IPR035965">
    <property type="entry name" value="PAS-like_dom_sf"/>
</dbReference>
<dbReference type="Proteomes" id="UP000595636">
    <property type="component" value="Chromosome"/>
</dbReference>
<accession>A0A7T7HZP8</accession>
<evidence type="ECO:0000256" key="9">
    <source>
        <dbReference type="ARBA" id="ARBA00022842"/>
    </source>
</evidence>
<comment type="catalytic activity">
    <reaction evidence="12">
        <text>O-phospho-L-seryl-[protein] + H2O = L-seryl-[protein] + phosphate</text>
        <dbReference type="Rhea" id="RHEA:20629"/>
        <dbReference type="Rhea" id="RHEA-COMP:9863"/>
        <dbReference type="Rhea" id="RHEA-COMP:11604"/>
        <dbReference type="ChEBI" id="CHEBI:15377"/>
        <dbReference type="ChEBI" id="CHEBI:29999"/>
        <dbReference type="ChEBI" id="CHEBI:43474"/>
        <dbReference type="ChEBI" id="CHEBI:83421"/>
        <dbReference type="EC" id="3.1.3.16"/>
    </reaction>
</comment>
<keyword evidence="11" id="KW-0464">Manganese</keyword>
<dbReference type="GO" id="GO:0005524">
    <property type="term" value="F:ATP binding"/>
    <property type="evidence" value="ECO:0007669"/>
    <property type="project" value="UniProtKB-KW"/>
</dbReference>
<keyword evidence="6" id="KW-0418">Kinase</keyword>
<dbReference type="CDD" id="cd00130">
    <property type="entry name" value="PAS"/>
    <property type="match status" value="1"/>
</dbReference>
<dbReference type="GO" id="GO:0046872">
    <property type="term" value="F:metal ion binding"/>
    <property type="evidence" value="ECO:0007669"/>
    <property type="project" value="UniProtKB-KW"/>
</dbReference>
<dbReference type="SUPFAM" id="SSF55781">
    <property type="entry name" value="GAF domain-like"/>
    <property type="match status" value="1"/>
</dbReference>
<dbReference type="Gene3D" id="3.30.450.40">
    <property type="match status" value="1"/>
</dbReference>
<reference evidence="17 18" key="1">
    <citation type="submission" date="2020-12" db="EMBL/GenBank/DDBJ databases">
        <title>A novel species.</title>
        <authorList>
            <person name="Li K."/>
        </authorList>
    </citation>
    <scope>NUCLEOTIDE SEQUENCE [LARGE SCALE GENOMIC DNA]</scope>
    <source>
        <strain evidence="17 18">ZYC-3</strain>
    </source>
</reference>
<evidence type="ECO:0000256" key="7">
    <source>
        <dbReference type="ARBA" id="ARBA00022801"/>
    </source>
</evidence>
<dbReference type="KEGG" id="slf:JEQ17_02015"/>
<dbReference type="EC" id="3.1.3.16" evidence="1"/>
<dbReference type="InterPro" id="IPR029016">
    <property type="entry name" value="GAF-like_dom_sf"/>
</dbReference>
<evidence type="ECO:0000256" key="3">
    <source>
        <dbReference type="ARBA" id="ARBA00022679"/>
    </source>
</evidence>
<dbReference type="SUPFAM" id="SSF81606">
    <property type="entry name" value="PP2C-like"/>
    <property type="match status" value="1"/>
</dbReference>
<keyword evidence="8" id="KW-0067">ATP-binding</keyword>
<dbReference type="InterPro" id="IPR036457">
    <property type="entry name" value="PPM-type-like_dom_sf"/>
</dbReference>
<evidence type="ECO:0000256" key="15">
    <source>
        <dbReference type="ARBA" id="ARBA00081350"/>
    </source>
</evidence>
<keyword evidence="4" id="KW-0479">Metal-binding</keyword>
<proteinExistence type="predicted"/>
<dbReference type="GO" id="GO:0004722">
    <property type="term" value="F:protein serine/threonine phosphatase activity"/>
    <property type="evidence" value="ECO:0007669"/>
    <property type="project" value="UniProtKB-EC"/>
</dbReference>
<dbReference type="InterPro" id="IPR003594">
    <property type="entry name" value="HATPase_dom"/>
</dbReference>
<dbReference type="SMART" id="SM00065">
    <property type="entry name" value="GAF"/>
    <property type="match status" value="1"/>
</dbReference>
<keyword evidence="18" id="KW-1185">Reference proteome</keyword>
<protein>
    <recommendedName>
        <fullName evidence="1">protein-serine/threonine phosphatase</fullName>
        <ecNumber evidence="1">3.1.3.16</ecNumber>
    </recommendedName>
    <alternativeName>
        <fullName evidence="15">Protein-serine/threonine phosphatase</fullName>
    </alternativeName>
    <alternativeName>
        <fullName evidence="14">Serine/threonine-protein kinase</fullName>
    </alternativeName>
</protein>
<dbReference type="InterPro" id="IPR001932">
    <property type="entry name" value="PPM-type_phosphatase-like_dom"/>
</dbReference>
<keyword evidence="10" id="KW-0904">Protein phosphatase</keyword>
<keyword evidence="5" id="KW-0547">Nucleotide-binding</keyword>
<dbReference type="AlphaFoldDB" id="A0A7T7HZP8"/>
<dbReference type="SMART" id="SM00331">
    <property type="entry name" value="PP2C_SIG"/>
    <property type="match status" value="1"/>
</dbReference>